<keyword evidence="5" id="KW-1185">Reference proteome</keyword>
<accession>A0AA39YDG2</accession>
<dbReference type="GO" id="GO:0006631">
    <property type="term" value="P:fatty acid metabolic process"/>
    <property type="evidence" value="ECO:0007669"/>
    <property type="project" value="TreeGrafter"/>
</dbReference>
<keyword evidence="2" id="KW-0446">Lipid-binding</keyword>
<feature type="domain" description="ACB" evidence="3">
    <location>
        <begin position="5"/>
        <end position="94"/>
    </location>
</feature>
<dbReference type="Proteomes" id="UP001175001">
    <property type="component" value="Unassembled WGS sequence"/>
</dbReference>
<dbReference type="Pfam" id="PF00887">
    <property type="entry name" value="ACBP"/>
    <property type="match status" value="1"/>
</dbReference>
<name>A0AA39YDG2_9PEZI</name>
<evidence type="ECO:0000313" key="5">
    <source>
        <dbReference type="Proteomes" id="UP001175001"/>
    </source>
</evidence>
<evidence type="ECO:0000259" key="3">
    <source>
        <dbReference type="PROSITE" id="PS51228"/>
    </source>
</evidence>
<dbReference type="PANTHER" id="PTHR23310">
    <property type="entry name" value="ACYL-COA-BINDING PROTEIN, ACBP"/>
    <property type="match status" value="1"/>
</dbReference>
<reference evidence="4" key="1">
    <citation type="submission" date="2023-06" db="EMBL/GenBank/DDBJ databases">
        <title>Multi-omics analyses reveal the molecular pathogenesis toolkit of Lasiodiplodia hormozganensis, a cross-kingdom pathogen.</title>
        <authorList>
            <person name="Felix C."/>
            <person name="Meneses R."/>
            <person name="Goncalves M.F.M."/>
            <person name="Tilleman L."/>
            <person name="Duarte A.S."/>
            <person name="Jorrin-Novo J.V."/>
            <person name="Van De Peer Y."/>
            <person name="Deforce D."/>
            <person name="Van Nieuwerburgh F."/>
            <person name="Esteves A.C."/>
            <person name="Alves A."/>
        </authorList>
    </citation>
    <scope>NUCLEOTIDE SEQUENCE</scope>
    <source>
        <strain evidence="4">CBS 339.90</strain>
    </source>
</reference>
<dbReference type="Gene3D" id="1.20.80.10">
    <property type="match status" value="1"/>
</dbReference>
<proteinExistence type="inferred from homology"/>
<organism evidence="4 5">
    <name type="scientific">Lasiodiplodia hormozganensis</name>
    <dbReference type="NCBI Taxonomy" id="869390"/>
    <lineage>
        <taxon>Eukaryota</taxon>
        <taxon>Fungi</taxon>
        <taxon>Dikarya</taxon>
        <taxon>Ascomycota</taxon>
        <taxon>Pezizomycotina</taxon>
        <taxon>Dothideomycetes</taxon>
        <taxon>Dothideomycetes incertae sedis</taxon>
        <taxon>Botryosphaeriales</taxon>
        <taxon>Botryosphaeriaceae</taxon>
        <taxon>Lasiodiplodia</taxon>
    </lineage>
</organism>
<dbReference type="InterPro" id="IPR014352">
    <property type="entry name" value="FERM/acyl-CoA-bd_prot_sf"/>
</dbReference>
<dbReference type="InterPro" id="IPR000582">
    <property type="entry name" value="Acyl-CoA-binding_protein"/>
</dbReference>
<dbReference type="PANTHER" id="PTHR23310:SF62">
    <property type="entry name" value="ACYL-COA BINDING PROTEIN 1, ISOFORM A"/>
    <property type="match status" value="1"/>
</dbReference>
<dbReference type="GO" id="GO:0000062">
    <property type="term" value="F:fatty-acyl-CoA binding"/>
    <property type="evidence" value="ECO:0007669"/>
    <property type="project" value="InterPro"/>
</dbReference>
<dbReference type="EMBL" id="JAUJDW010000034">
    <property type="protein sequence ID" value="KAK0650612.1"/>
    <property type="molecule type" value="Genomic_DNA"/>
</dbReference>
<protein>
    <submittedName>
        <fullName evidence="4">Acyl-CoA-binding protein</fullName>
    </submittedName>
</protein>
<dbReference type="PRINTS" id="PR00689">
    <property type="entry name" value="ACOABINDINGP"/>
</dbReference>
<evidence type="ECO:0000256" key="2">
    <source>
        <dbReference type="ARBA" id="ARBA00023121"/>
    </source>
</evidence>
<dbReference type="SUPFAM" id="SSF47027">
    <property type="entry name" value="Acyl-CoA binding protein"/>
    <property type="match status" value="1"/>
</dbReference>
<dbReference type="PROSITE" id="PS51228">
    <property type="entry name" value="ACB_2"/>
    <property type="match status" value="1"/>
</dbReference>
<comment type="similarity">
    <text evidence="1">Belongs to the ACBP family.</text>
</comment>
<dbReference type="AlphaFoldDB" id="A0AA39YDG2"/>
<sequence>MGRETSAEFKKAFEDVKNLAAEPTQNEKLDLYAYAKIAQGEDVEAKRKSLGMFDIKGKTMTNHWQKKLDEGVTPEQADKAYIELVAQLQKTYGTK</sequence>
<gene>
    <name evidence="4" type="primary">DBI</name>
    <name evidence="4" type="ORF">DIS24_g6679</name>
</gene>
<evidence type="ECO:0000256" key="1">
    <source>
        <dbReference type="ARBA" id="ARBA00005567"/>
    </source>
</evidence>
<evidence type="ECO:0000313" key="4">
    <source>
        <dbReference type="EMBL" id="KAK0650612.1"/>
    </source>
</evidence>
<comment type="caution">
    <text evidence="4">The sequence shown here is derived from an EMBL/GenBank/DDBJ whole genome shotgun (WGS) entry which is preliminary data.</text>
</comment>
<dbReference type="InterPro" id="IPR035984">
    <property type="entry name" value="Acyl-CoA-binding_sf"/>
</dbReference>